<sequence>MSIATMGHYVAYVRLASGTWALCDDGHITEVTAATVLSQKAYMLFYRRCAPRPAPLPCSVSTLKPADSASDAEAPKSTKGDAGSVAPPAPAATVPSPHLPRSHPEPSAAAAAAIPSTSASAAVTPSTSAAPAVTPSTSAAPAVTPSTSAAPAVTPSTSASAAVTPSTSASAAVTPSTTSQAATATVSASAPETPTVYWIEQNGLQPSQQPDGTQWPQHLSLKTLLPEVESVVQIKTRHFLQKQQFRVRVAGHYNTLVSLPFPCIKREEESFDKSKQLFTVTLEVMHEAPAGWRAPEPAPPCSPPLATAKASLAPPVDSAAARGDAACTPAAKGIGPSSFSSSPNSPGSVVGAAGDALDSPSAMETKAGDAKVDGESQPTGALDRGSLKIDEPLPAKLPPAKPRMDAAAGAQKAGRSPAEELPSAGSHSMEDRRHGASVAVDHPHELEPKARAGNADRSQSSGRDEPTTTGPGTVHEESRQAAAAGRGASVSAEVDAKATAGAGAGAETAVAASGGTPCASSAADSAQCSRTPDEPERQAGGAEKTPTFLWKTPPQLQENGPREQVLIVKLPELGDISELHWDDAKLSDNVAGAPFMLDLTVADKYRLVLPLDREELGKCEEMKWKRKKKELHIPFTRGAGAEPLVSQLPTRRGCQVTAGNLQDYLDSGSHSPTKQKS</sequence>
<proteinExistence type="predicted"/>
<dbReference type="EMBL" id="LGRX02017316">
    <property type="protein sequence ID" value="KAK3260926.1"/>
    <property type="molecule type" value="Genomic_DNA"/>
</dbReference>
<evidence type="ECO:0000259" key="2">
    <source>
        <dbReference type="PROSITE" id="PS50235"/>
    </source>
</evidence>
<feature type="compositionally biased region" description="Polar residues" evidence="1">
    <location>
        <begin position="456"/>
        <end position="471"/>
    </location>
</feature>
<dbReference type="SUPFAM" id="SSF54001">
    <property type="entry name" value="Cysteine proteinases"/>
    <property type="match status" value="1"/>
</dbReference>
<dbReference type="InterPro" id="IPR001394">
    <property type="entry name" value="Peptidase_C19_UCH"/>
</dbReference>
<feature type="compositionally biased region" description="Low complexity" evidence="1">
    <location>
        <begin position="333"/>
        <end position="348"/>
    </location>
</feature>
<dbReference type="AlphaFoldDB" id="A0AAE0KU86"/>
<gene>
    <name evidence="3" type="ORF">CYMTET_30145</name>
</gene>
<evidence type="ECO:0000313" key="3">
    <source>
        <dbReference type="EMBL" id="KAK3260926.1"/>
    </source>
</evidence>
<dbReference type="InterPro" id="IPR028889">
    <property type="entry name" value="USP"/>
</dbReference>
<feature type="domain" description="USP" evidence="2">
    <location>
        <begin position="1"/>
        <end position="49"/>
    </location>
</feature>
<feature type="region of interest" description="Disordered" evidence="1">
    <location>
        <begin position="128"/>
        <end position="162"/>
    </location>
</feature>
<evidence type="ECO:0000313" key="4">
    <source>
        <dbReference type="Proteomes" id="UP001190700"/>
    </source>
</evidence>
<organism evidence="3 4">
    <name type="scientific">Cymbomonas tetramitiformis</name>
    <dbReference type="NCBI Taxonomy" id="36881"/>
    <lineage>
        <taxon>Eukaryota</taxon>
        <taxon>Viridiplantae</taxon>
        <taxon>Chlorophyta</taxon>
        <taxon>Pyramimonadophyceae</taxon>
        <taxon>Pyramimonadales</taxon>
        <taxon>Pyramimonadaceae</taxon>
        <taxon>Cymbomonas</taxon>
    </lineage>
</organism>
<evidence type="ECO:0000256" key="1">
    <source>
        <dbReference type="SAM" id="MobiDB-lite"/>
    </source>
</evidence>
<name>A0AAE0KU86_9CHLO</name>
<dbReference type="Proteomes" id="UP001190700">
    <property type="component" value="Unassembled WGS sequence"/>
</dbReference>
<feature type="compositionally biased region" description="Basic and acidic residues" evidence="1">
    <location>
        <begin position="441"/>
        <end position="450"/>
    </location>
</feature>
<dbReference type="Pfam" id="PF00443">
    <property type="entry name" value="UCH"/>
    <property type="match status" value="1"/>
</dbReference>
<dbReference type="PROSITE" id="PS50235">
    <property type="entry name" value="USP_3"/>
    <property type="match status" value="1"/>
</dbReference>
<feature type="compositionally biased region" description="Low complexity" evidence="1">
    <location>
        <begin position="480"/>
        <end position="529"/>
    </location>
</feature>
<dbReference type="InterPro" id="IPR038765">
    <property type="entry name" value="Papain-like_cys_pep_sf"/>
</dbReference>
<dbReference type="GO" id="GO:0004843">
    <property type="term" value="F:cysteine-type deubiquitinase activity"/>
    <property type="evidence" value="ECO:0007669"/>
    <property type="project" value="InterPro"/>
</dbReference>
<accession>A0AAE0KU86</accession>
<protein>
    <recommendedName>
        <fullName evidence="2">USP domain-containing protein</fullName>
    </recommendedName>
</protein>
<feature type="region of interest" description="Disordered" evidence="1">
    <location>
        <begin position="291"/>
        <end position="317"/>
    </location>
</feature>
<dbReference type="GO" id="GO:0016579">
    <property type="term" value="P:protein deubiquitination"/>
    <property type="evidence" value="ECO:0007669"/>
    <property type="project" value="InterPro"/>
</dbReference>
<feature type="compositionally biased region" description="Low complexity" evidence="1">
    <location>
        <begin position="82"/>
        <end position="96"/>
    </location>
</feature>
<reference evidence="3 4" key="1">
    <citation type="journal article" date="2015" name="Genome Biol. Evol.">
        <title>Comparative Genomics of a Bacterivorous Green Alga Reveals Evolutionary Causalities and Consequences of Phago-Mixotrophic Mode of Nutrition.</title>
        <authorList>
            <person name="Burns J.A."/>
            <person name="Paasch A."/>
            <person name="Narechania A."/>
            <person name="Kim E."/>
        </authorList>
    </citation>
    <scope>NUCLEOTIDE SEQUENCE [LARGE SCALE GENOMIC DNA]</scope>
    <source>
        <strain evidence="3 4">PLY_AMNH</strain>
    </source>
</reference>
<comment type="caution">
    <text evidence="3">The sequence shown here is derived from an EMBL/GenBank/DDBJ whole genome shotgun (WGS) entry which is preliminary data.</text>
</comment>
<dbReference type="Gene3D" id="3.90.70.10">
    <property type="entry name" value="Cysteine proteinases"/>
    <property type="match status" value="1"/>
</dbReference>
<feature type="region of interest" description="Disordered" evidence="1">
    <location>
        <begin position="333"/>
        <end position="562"/>
    </location>
</feature>
<keyword evidence="4" id="KW-1185">Reference proteome</keyword>
<feature type="region of interest" description="Disordered" evidence="1">
    <location>
        <begin position="63"/>
        <end position="113"/>
    </location>
</feature>